<comment type="caution">
    <text evidence="3">The sequence shown here is derived from an EMBL/GenBank/DDBJ whole genome shotgun (WGS) entry which is preliminary data.</text>
</comment>
<keyword evidence="4" id="KW-1185">Reference proteome</keyword>
<feature type="domain" description="F-box" evidence="2">
    <location>
        <begin position="196"/>
        <end position="242"/>
    </location>
</feature>
<dbReference type="Proteomes" id="UP001472677">
    <property type="component" value="Unassembled WGS sequence"/>
</dbReference>
<keyword evidence="1" id="KW-1133">Transmembrane helix</keyword>
<keyword evidence="1" id="KW-0812">Transmembrane</keyword>
<organism evidence="3 4">
    <name type="scientific">Hibiscus sabdariffa</name>
    <name type="common">roselle</name>
    <dbReference type="NCBI Taxonomy" id="183260"/>
    <lineage>
        <taxon>Eukaryota</taxon>
        <taxon>Viridiplantae</taxon>
        <taxon>Streptophyta</taxon>
        <taxon>Embryophyta</taxon>
        <taxon>Tracheophyta</taxon>
        <taxon>Spermatophyta</taxon>
        <taxon>Magnoliopsida</taxon>
        <taxon>eudicotyledons</taxon>
        <taxon>Gunneridae</taxon>
        <taxon>Pentapetalae</taxon>
        <taxon>rosids</taxon>
        <taxon>malvids</taxon>
        <taxon>Malvales</taxon>
        <taxon>Malvaceae</taxon>
        <taxon>Malvoideae</taxon>
        <taxon>Hibiscus</taxon>
    </lineage>
</organism>
<dbReference type="InterPro" id="IPR036047">
    <property type="entry name" value="F-box-like_dom_sf"/>
</dbReference>
<dbReference type="InterPro" id="IPR001810">
    <property type="entry name" value="F-box_dom"/>
</dbReference>
<evidence type="ECO:0000313" key="4">
    <source>
        <dbReference type="Proteomes" id="UP001472677"/>
    </source>
</evidence>
<name>A0ABR2EDI7_9ROSI</name>
<dbReference type="Pfam" id="PF12937">
    <property type="entry name" value="F-box-like"/>
    <property type="match status" value="1"/>
</dbReference>
<reference evidence="3 4" key="1">
    <citation type="journal article" date="2024" name="G3 (Bethesda)">
        <title>Genome assembly of Hibiscus sabdariffa L. provides insights into metabolisms of medicinal natural products.</title>
        <authorList>
            <person name="Kim T."/>
        </authorList>
    </citation>
    <scope>NUCLEOTIDE SEQUENCE [LARGE SCALE GENOMIC DNA]</scope>
    <source>
        <strain evidence="3">TK-2024</strain>
        <tissue evidence="3">Old leaves</tissue>
    </source>
</reference>
<feature type="transmembrane region" description="Helical" evidence="1">
    <location>
        <begin position="106"/>
        <end position="124"/>
    </location>
</feature>
<gene>
    <name evidence="3" type="ORF">V6N12_042007</name>
</gene>
<dbReference type="EMBL" id="JBBPBM010000015">
    <property type="protein sequence ID" value="KAK8558707.1"/>
    <property type="molecule type" value="Genomic_DNA"/>
</dbReference>
<dbReference type="PANTHER" id="PTHR47602:SF2">
    <property type="entry name" value="F-BOX PROTEIN SKIP22"/>
    <property type="match status" value="1"/>
</dbReference>
<proteinExistence type="predicted"/>
<feature type="domain" description="F-box" evidence="2">
    <location>
        <begin position="454"/>
        <end position="485"/>
    </location>
</feature>
<accession>A0ABR2EDI7</accession>
<dbReference type="PANTHER" id="PTHR47602">
    <property type="entry name" value="F-BOX PROTEIN SKIP22"/>
    <property type="match status" value="1"/>
</dbReference>
<dbReference type="CDD" id="cd22165">
    <property type="entry name" value="F-box_AtSKIP22-like"/>
    <property type="match status" value="1"/>
</dbReference>
<evidence type="ECO:0000259" key="2">
    <source>
        <dbReference type="PROSITE" id="PS50181"/>
    </source>
</evidence>
<evidence type="ECO:0000313" key="3">
    <source>
        <dbReference type="EMBL" id="KAK8558707.1"/>
    </source>
</evidence>
<evidence type="ECO:0000256" key="1">
    <source>
        <dbReference type="SAM" id="Phobius"/>
    </source>
</evidence>
<keyword evidence="1" id="KW-0472">Membrane</keyword>
<sequence length="485" mass="54473">MSKKRNFSQVTDSEVIDSFELSERFSEPYFLRKVLLEELFDNGSGIHKPLAIAVHAVLIESGFVGFNPVSGLQTDGFRFPEEFLWPVSLCYSLPALLRAKANVTDYVVLMFLSVGGFIQVYGSLVKGSGIHRLSLDEHRFSPTLDLVMANSSKNDGHGSLNFSVENHVMDFWRIVKDGLALPLLTDLCSKTHLALPACFVRLPTELKLQILDSLPGTDVARMECVCSEMRCLASGKDLWKRKVEQEFGDGWFEAKWMNWKRLFRSRWEIRKERREMRKKLSQRKVFGPNFLRKVLLEGLGDNGGGIHKLLAIAVHAVLIESGFVGFDPVSGLQTDGFRFPEEFVSPVSLCYSLPALLRANVTDYVVLRFLSVGRFIQVYGSLVKGSGIHRLSLDEHRFSPTLDLVRANSSKSDGHGSLNFSLENHVMEFWRIVKDGLALPLLTDLCSKTHLALPACFVRLPTELKLQILDSLPGTDVARMECVCS</sequence>
<dbReference type="PROSITE" id="PS50181">
    <property type="entry name" value="FBOX"/>
    <property type="match status" value="2"/>
</dbReference>
<dbReference type="Gene3D" id="1.20.1280.50">
    <property type="match status" value="1"/>
</dbReference>
<dbReference type="SUPFAM" id="SSF81383">
    <property type="entry name" value="F-box domain"/>
    <property type="match status" value="2"/>
</dbReference>
<dbReference type="SMART" id="SM00256">
    <property type="entry name" value="FBOX"/>
    <property type="match status" value="1"/>
</dbReference>
<protein>
    <recommendedName>
        <fullName evidence="2">F-box domain-containing protein</fullName>
    </recommendedName>
</protein>
<dbReference type="Gene3D" id="3.40.1000.30">
    <property type="match status" value="2"/>
</dbReference>